<comment type="caution">
    <text evidence="1">The sequence shown here is derived from an EMBL/GenBank/DDBJ whole genome shotgun (WGS) entry which is preliminary data.</text>
</comment>
<gene>
    <name evidence="1" type="ORF">THRCLA_23348</name>
</gene>
<evidence type="ECO:0000313" key="2">
    <source>
        <dbReference type="Proteomes" id="UP000243217"/>
    </source>
</evidence>
<keyword evidence="2" id="KW-1185">Reference proteome</keyword>
<reference evidence="1 2" key="1">
    <citation type="journal article" date="2014" name="Genome Biol. Evol.">
        <title>The secreted proteins of Achlya hypogyna and Thraustotheca clavata identify the ancestral oomycete secretome and reveal gene acquisitions by horizontal gene transfer.</title>
        <authorList>
            <person name="Misner I."/>
            <person name="Blouin N."/>
            <person name="Leonard G."/>
            <person name="Richards T.A."/>
            <person name="Lane C.E."/>
        </authorList>
    </citation>
    <scope>NUCLEOTIDE SEQUENCE [LARGE SCALE GENOMIC DNA]</scope>
    <source>
        <strain evidence="1 2">ATCC 34112</strain>
    </source>
</reference>
<proteinExistence type="predicted"/>
<organism evidence="1 2">
    <name type="scientific">Thraustotheca clavata</name>
    <dbReference type="NCBI Taxonomy" id="74557"/>
    <lineage>
        <taxon>Eukaryota</taxon>
        <taxon>Sar</taxon>
        <taxon>Stramenopiles</taxon>
        <taxon>Oomycota</taxon>
        <taxon>Saprolegniomycetes</taxon>
        <taxon>Saprolegniales</taxon>
        <taxon>Achlyaceae</taxon>
        <taxon>Thraustotheca</taxon>
    </lineage>
</organism>
<protein>
    <submittedName>
        <fullName evidence="1">Uncharacterized protein</fullName>
    </submittedName>
</protein>
<dbReference type="EMBL" id="JNBS01004958">
    <property type="protein sequence ID" value="OQR81554.1"/>
    <property type="molecule type" value="Genomic_DNA"/>
</dbReference>
<dbReference type="AlphaFoldDB" id="A0A1V9Y785"/>
<accession>A0A1V9Y785</accession>
<name>A0A1V9Y785_9STRA</name>
<dbReference type="OrthoDB" id="164705at2759"/>
<sequence>MDTVDHLIELLVQRKEELEITAQIESAQEDTPIPPTEEILEDDEVSHFQFKPKRSRSYEALVQMEAILEARHQQLMQHGTLEAYDTKRTTSPNRMDDIQDEIARMHMQMLPPTS</sequence>
<evidence type="ECO:0000313" key="1">
    <source>
        <dbReference type="EMBL" id="OQR81554.1"/>
    </source>
</evidence>
<dbReference type="Proteomes" id="UP000243217">
    <property type="component" value="Unassembled WGS sequence"/>
</dbReference>